<dbReference type="Pfam" id="PF13180">
    <property type="entry name" value="PDZ_2"/>
    <property type="match status" value="1"/>
</dbReference>
<dbReference type="AlphaFoldDB" id="A0A7G1L0I9"/>
<dbReference type="InterPro" id="IPR001940">
    <property type="entry name" value="Peptidase_S1C"/>
</dbReference>
<feature type="transmembrane region" description="Helical" evidence="3">
    <location>
        <begin position="33"/>
        <end position="50"/>
    </location>
</feature>
<organism evidence="5 6">
    <name type="scientific">Nocardia wallacei</name>
    <dbReference type="NCBI Taxonomy" id="480035"/>
    <lineage>
        <taxon>Bacteria</taxon>
        <taxon>Bacillati</taxon>
        <taxon>Actinomycetota</taxon>
        <taxon>Actinomycetes</taxon>
        <taxon>Mycobacteriales</taxon>
        <taxon>Nocardiaceae</taxon>
        <taxon>Nocardia</taxon>
    </lineage>
</organism>
<protein>
    <recommendedName>
        <fullName evidence="4">PDZ domain-containing protein</fullName>
    </recommendedName>
</protein>
<evidence type="ECO:0000256" key="1">
    <source>
        <dbReference type="ARBA" id="ARBA00022670"/>
    </source>
</evidence>
<dbReference type="InterPro" id="IPR009003">
    <property type="entry name" value="Peptidase_S1_PA"/>
</dbReference>
<dbReference type="KEGG" id="nwl:NWFMUON74_66360"/>
<reference evidence="5 6" key="1">
    <citation type="submission" date="2020-08" db="EMBL/GenBank/DDBJ databases">
        <title>Genome Sequencing of Nocardia wallacei strain FMUON74 and assembly.</title>
        <authorList>
            <person name="Toyokawa M."/>
            <person name="Uesaka K."/>
        </authorList>
    </citation>
    <scope>NUCLEOTIDE SEQUENCE [LARGE SCALE GENOMIC DNA]</scope>
    <source>
        <strain evidence="5 6">FMUON74</strain>
    </source>
</reference>
<dbReference type="InterPro" id="IPR036034">
    <property type="entry name" value="PDZ_sf"/>
</dbReference>
<dbReference type="Pfam" id="PF13365">
    <property type="entry name" value="Trypsin_2"/>
    <property type="match status" value="1"/>
</dbReference>
<dbReference type="PANTHER" id="PTHR43343">
    <property type="entry name" value="PEPTIDASE S12"/>
    <property type="match status" value="1"/>
</dbReference>
<evidence type="ECO:0000256" key="3">
    <source>
        <dbReference type="SAM" id="Phobius"/>
    </source>
</evidence>
<dbReference type="InterPro" id="IPR001478">
    <property type="entry name" value="PDZ"/>
</dbReference>
<evidence type="ECO:0000259" key="4">
    <source>
        <dbReference type="PROSITE" id="PS50106"/>
    </source>
</evidence>
<dbReference type="GO" id="GO:0006508">
    <property type="term" value="P:proteolysis"/>
    <property type="evidence" value="ECO:0007669"/>
    <property type="project" value="UniProtKB-KW"/>
</dbReference>
<evidence type="ECO:0000313" key="6">
    <source>
        <dbReference type="Proteomes" id="UP000516173"/>
    </source>
</evidence>
<gene>
    <name evidence="5" type="ORF">NWFMUON74_66360</name>
</gene>
<accession>A0A7G1L0I9</accession>
<dbReference type="PROSITE" id="PS50106">
    <property type="entry name" value="PDZ"/>
    <property type="match status" value="1"/>
</dbReference>
<dbReference type="SUPFAM" id="SSF50156">
    <property type="entry name" value="PDZ domain-like"/>
    <property type="match status" value="1"/>
</dbReference>
<evidence type="ECO:0000256" key="2">
    <source>
        <dbReference type="ARBA" id="ARBA00022801"/>
    </source>
</evidence>
<keyword evidence="3" id="KW-0472">Membrane</keyword>
<dbReference type="Gene3D" id="2.30.42.10">
    <property type="match status" value="1"/>
</dbReference>
<dbReference type="SUPFAM" id="SSF50494">
    <property type="entry name" value="Trypsin-like serine proteases"/>
    <property type="match status" value="1"/>
</dbReference>
<evidence type="ECO:0000313" key="5">
    <source>
        <dbReference type="EMBL" id="BCK58864.1"/>
    </source>
</evidence>
<feature type="domain" description="PDZ" evidence="4">
    <location>
        <begin position="293"/>
        <end position="367"/>
    </location>
</feature>
<dbReference type="PRINTS" id="PR00834">
    <property type="entry name" value="PROTEASES2C"/>
</dbReference>
<dbReference type="InterPro" id="IPR051201">
    <property type="entry name" value="Chloro_Bact_Ser_Proteases"/>
</dbReference>
<keyword evidence="1" id="KW-0645">Protease</keyword>
<dbReference type="PANTHER" id="PTHR43343:SF3">
    <property type="entry name" value="PROTEASE DO-LIKE 8, CHLOROPLASTIC"/>
    <property type="match status" value="1"/>
</dbReference>
<dbReference type="Proteomes" id="UP000516173">
    <property type="component" value="Chromosome"/>
</dbReference>
<dbReference type="RefSeq" id="WP_232110712.1">
    <property type="nucleotide sequence ID" value="NZ_AP023396.1"/>
</dbReference>
<keyword evidence="3" id="KW-1133">Transmembrane helix</keyword>
<keyword evidence="6" id="KW-1185">Reference proteome</keyword>
<keyword evidence="2" id="KW-0378">Hydrolase</keyword>
<proteinExistence type="predicted"/>
<sequence>MGVHEAGVAMYDDRRTDDRVAGRAGRPVRAGRAVAALCVMVLAVVAFLGYEGDLPRWAYDVGRPTATLLGPPLPPMDPAAVAAAVEPELANINVSIKPAGTSAAGSGIVLTADGQVLTSHHVVKGAQSISVGDIGTGGRYAATVLGYDSEADIALLSLTNAANLPVARIGSSAALRIGDEVLAIGNAGGTGSPTATPGTVTALGSSITARDSADLTSKVLTGMIEVAAPVVSGQSGGALADRYGAVVGVVTAATGDLAKATGRANGYAVPIDTAMRVVRQIRSGMPTDTVHVGPTATLGVITSNAEPAGARIESAVYGLPAYAAGLSAGEVITAIDGRPVATVQTLKAVLNQRKPNDAVHLDLTAADGSQRTAVVVLVAGPPN</sequence>
<dbReference type="SMART" id="SM00228">
    <property type="entry name" value="PDZ"/>
    <property type="match status" value="1"/>
</dbReference>
<keyword evidence="3" id="KW-0812">Transmembrane</keyword>
<dbReference type="GO" id="GO:0004252">
    <property type="term" value="F:serine-type endopeptidase activity"/>
    <property type="evidence" value="ECO:0007669"/>
    <property type="project" value="InterPro"/>
</dbReference>
<dbReference type="Gene3D" id="2.40.10.120">
    <property type="match status" value="1"/>
</dbReference>
<name>A0A7G1L0I9_9NOCA</name>
<dbReference type="GeneID" id="80351016"/>
<dbReference type="EMBL" id="AP023396">
    <property type="protein sequence ID" value="BCK58864.1"/>
    <property type="molecule type" value="Genomic_DNA"/>
</dbReference>